<organism evidence="2 3">
    <name type="scientific">Pseudomethylobacillus aquaticus</name>
    <dbReference type="NCBI Taxonomy" id="2676064"/>
    <lineage>
        <taxon>Bacteria</taxon>
        <taxon>Pseudomonadati</taxon>
        <taxon>Pseudomonadota</taxon>
        <taxon>Betaproteobacteria</taxon>
        <taxon>Nitrosomonadales</taxon>
        <taxon>Methylophilaceae</taxon>
        <taxon>Pseudomethylobacillus</taxon>
    </lineage>
</organism>
<evidence type="ECO:0000313" key="2">
    <source>
        <dbReference type="EMBL" id="ROH88274.1"/>
    </source>
</evidence>
<dbReference type="AlphaFoldDB" id="A0A3N0V6P8"/>
<dbReference type="Gene3D" id="3.30.70.790">
    <property type="entry name" value="UreE, C-terminal domain"/>
    <property type="match status" value="1"/>
</dbReference>
<protein>
    <submittedName>
        <fullName evidence="2">DUF2007 domain-containing protein</fullName>
    </submittedName>
</protein>
<dbReference type="Pfam" id="PF09413">
    <property type="entry name" value="DUF2007"/>
    <property type="match status" value="1"/>
</dbReference>
<dbReference type="InterPro" id="IPR011322">
    <property type="entry name" value="N-reg_PII-like_a/b"/>
</dbReference>
<dbReference type="SUPFAM" id="SSF54913">
    <property type="entry name" value="GlnB-like"/>
    <property type="match status" value="1"/>
</dbReference>
<dbReference type="EMBL" id="RJVP01000001">
    <property type="protein sequence ID" value="ROH88274.1"/>
    <property type="molecule type" value="Genomic_DNA"/>
</dbReference>
<sequence>MKTVFRAAHALEAHMIKHLLELEHIPASISGEFLQGGVGDLQAHDLVQVGVHDADYEQARQIVARWEAEQPSAEVTSAQPAASRDSRSRYVGIFLLGVLLGLLLG</sequence>
<name>A0A3N0V6P8_9PROT</name>
<evidence type="ECO:0000313" key="3">
    <source>
        <dbReference type="Proteomes" id="UP000275137"/>
    </source>
</evidence>
<keyword evidence="3" id="KW-1185">Reference proteome</keyword>
<dbReference type="InterPro" id="IPR018551">
    <property type="entry name" value="DUF2007"/>
</dbReference>
<accession>A0A3N0V6P8</accession>
<feature type="domain" description="DUF2007" evidence="1">
    <location>
        <begin position="1"/>
        <end position="67"/>
    </location>
</feature>
<reference evidence="2 3" key="1">
    <citation type="submission" date="2018-10" db="EMBL/GenBank/DDBJ databases">
        <authorList>
            <person name="Chen W.-M."/>
        </authorList>
    </citation>
    <scope>NUCLEOTIDE SEQUENCE [LARGE SCALE GENOMIC DNA]</scope>
    <source>
        <strain evidence="2 3">H-5</strain>
    </source>
</reference>
<evidence type="ECO:0000259" key="1">
    <source>
        <dbReference type="Pfam" id="PF09413"/>
    </source>
</evidence>
<comment type="caution">
    <text evidence="2">The sequence shown here is derived from an EMBL/GenBank/DDBJ whole genome shotgun (WGS) entry which is preliminary data.</text>
</comment>
<dbReference type="RefSeq" id="WP_123236266.1">
    <property type="nucleotide sequence ID" value="NZ_RJVP01000001.1"/>
</dbReference>
<dbReference type="Proteomes" id="UP000275137">
    <property type="component" value="Unassembled WGS sequence"/>
</dbReference>
<proteinExistence type="predicted"/>
<gene>
    <name evidence="2" type="ORF">ED236_02070</name>
</gene>